<dbReference type="EMBL" id="CP122539">
    <property type="protein sequence ID" value="WGH74582.1"/>
    <property type="molecule type" value="Genomic_DNA"/>
</dbReference>
<protein>
    <submittedName>
        <fullName evidence="1">Uncharacterized protein</fullName>
    </submittedName>
</protein>
<dbReference type="RefSeq" id="WP_279650473.1">
    <property type="nucleotide sequence ID" value="NZ_CP122539.1"/>
</dbReference>
<name>A0ABY8L1Q2_9FLAO</name>
<sequence>MKQNKETLKQFFETGDKPTQQQYADLIDSYVDAQQPAGEANRRFVIDETGAVSVASEQQVPTYQAGTNITIDETDPNNPIINASAAESNDVSNLVPYVGAVNDLNLGNHYVNLGKEVTVEGKNKSKTLLTSDEVPFFKLGTESWNGESFVQDYNRSIGIGREALDNYKGSANLGFGRRAGYNLDGTGNYILGMNGGENLKGNYNLALGYEAARNLSGLYNVQFGNQTGSTTTGNHNIGIGWTTAYSLMGNYNVGIGSYAANALLGDYNTLIGRGAIGYETPRDLSKKYIVEASDIASNAEITILEHGFPIGSRKMFYYEKDSTDPTSETLVNIGWRNTNASIWEVIDANTLKCLTETYVGDAVGRQTFTEFLPINNSTAIGNGAKLTKSNQMVLGDDDLEEVTTKAEYKSVGAGKGVVLTTPDGTKQYRISIDNSGIIVTTLI</sequence>
<evidence type="ECO:0000313" key="1">
    <source>
        <dbReference type="EMBL" id="WGH74582.1"/>
    </source>
</evidence>
<organism evidence="1 2">
    <name type="scientific">Tenacibaculum tangerinum</name>
    <dbReference type="NCBI Taxonomy" id="3038772"/>
    <lineage>
        <taxon>Bacteria</taxon>
        <taxon>Pseudomonadati</taxon>
        <taxon>Bacteroidota</taxon>
        <taxon>Flavobacteriia</taxon>
        <taxon>Flavobacteriales</taxon>
        <taxon>Flavobacteriaceae</taxon>
        <taxon>Tenacibaculum</taxon>
    </lineage>
</organism>
<evidence type="ECO:0000313" key="2">
    <source>
        <dbReference type="Proteomes" id="UP001232001"/>
    </source>
</evidence>
<gene>
    <name evidence="1" type="ORF">P8625_10825</name>
</gene>
<dbReference type="Proteomes" id="UP001232001">
    <property type="component" value="Chromosome"/>
</dbReference>
<keyword evidence="2" id="KW-1185">Reference proteome</keyword>
<reference evidence="1 2" key="1">
    <citation type="submission" date="2023-04" db="EMBL/GenBank/DDBJ databases">
        <title>Tenacibaculum tangerinum sp. nov., isolated from sea tidal flat of South Korea.</title>
        <authorList>
            <person name="Lee S.H."/>
            <person name="Kim J.-J."/>
        </authorList>
    </citation>
    <scope>NUCLEOTIDE SEQUENCE [LARGE SCALE GENOMIC DNA]</scope>
    <source>
        <strain evidence="1 2">GRR-S3-23</strain>
    </source>
</reference>
<accession>A0ABY8L1Q2</accession>
<proteinExistence type="predicted"/>